<dbReference type="CDD" id="cd20267">
    <property type="entry name" value="Complex1_LYR_LYRM7"/>
    <property type="match status" value="1"/>
</dbReference>
<name>A0A6J1NIW3_BICAN</name>
<dbReference type="InterPro" id="IPR050435">
    <property type="entry name" value="MZM1/LYRM7"/>
</dbReference>
<evidence type="ECO:0000256" key="2">
    <source>
        <dbReference type="ARBA" id="ARBA00009508"/>
    </source>
</evidence>
<dbReference type="RefSeq" id="XP_023944952.1">
    <property type="nucleotide sequence ID" value="XM_024089184.2"/>
</dbReference>
<protein>
    <submittedName>
        <fullName evidence="6">Complex III assembly factor LYRM7</fullName>
    </submittedName>
</protein>
<accession>A0A6J1NIW3</accession>
<dbReference type="InterPro" id="IPR045298">
    <property type="entry name" value="Complex1_LYR_LYRM7"/>
</dbReference>
<reference evidence="6" key="1">
    <citation type="submission" date="2025-08" db="UniProtKB">
        <authorList>
            <consortium name="RefSeq"/>
        </authorList>
    </citation>
    <scope>IDENTIFICATION</scope>
</reference>
<evidence type="ECO:0000313" key="5">
    <source>
        <dbReference type="Proteomes" id="UP001652582"/>
    </source>
</evidence>
<proteinExistence type="inferred from homology"/>
<comment type="similarity">
    <text evidence="2">Belongs to the complex I LYR family.</text>
</comment>
<evidence type="ECO:0000256" key="1">
    <source>
        <dbReference type="ARBA" id="ARBA00004305"/>
    </source>
</evidence>
<dbReference type="GO" id="GO:0005759">
    <property type="term" value="C:mitochondrial matrix"/>
    <property type="evidence" value="ECO:0007669"/>
    <property type="project" value="UniProtKB-SubCell"/>
</dbReference>
<dbReference type="OrthoDB" id="529194at2759"/>
<dbReference type="Proteomes" id="UP001652582">
    <property type="component" value="Chromosome 12"/>
</dbReference>
<dbReference type="GeneID" id="112050825"/>
<dbReference type="AlphaFoldDB" id="A0A6J1NIW3"/>
<gene>
    <name evidence="6" type="primary">LOC112050825</name>
</gene>
<evidence type="ECO:0000313" key="6">
    <source>
        <dbReference type="RefSeq" id="XP_023944952.1"/>
    </source>
</evidence>
<comment type="subcellular location">
    <subcellularLocation>
        <location evidence="1">Mitochondrion matrix</location>
    </subcellularLocation>
</comment>
<dbReference type="GO" id="GO:0044183">
    <property type="term" value="F:protein folding chaperone"/>
    <property type="evidence" value="ECO:0007669"/>
    <property type="project" value="TreeGrafter"/>
</dbReference>
<dbReference type="GO" id="GO:0034551">
    <property type="term" value="P:mitochondrial respiratory chain complex III assembly"/>
    <property type="evidence" value="ECO:0007669"/>
    <property type="project" value="InterPro"/>
</dbReference>
<organism evidence="5 6">
    <name type="scientific">Bicyclus anynana</name>
    <name type="common">Squinting bush brown butterfly</name>
    <dbReference type="NCBI Taxonomy" id="110368"/>
    <lineage>
        <taxon>Eukaryota</taxon>
        <taxon>Metazoa</taxon>
        <taxon>Ecdysozoa</taxon>
        <taxon>Arthropoda</taxon>
        <taxon>Hexapoda</taxon>
        <taxon>Insecta</taxon>
        <taxon>Pterygota</taxon>
        <taxon>Neoptera</taxon>
        <taxon>Endopterygota</taxon>
        <taxon>Lepidoptera</taxon>
        <taxon>Glossata</taxon>
        <taxon>Ditrysia</taxon>
        <taxon>Papilionoidea</taxon>
        <taxon>Nymphalidae</taxon>
        <taxon>Satyrinae</taxon>
        <taxon>Satyrini</taxon>
        <taxon>Mycalesina</taxon>
        <taxon>Bicyclus</taxon>
    </lineage>
</organism>
<keyword evidence="3" id="KW-0496">Mitochondrion</keyword>
<dbReference type="KEGG" id="bany:112050825"/>
<keyword evidence="5" id="KW-1185">Reference proteome</keyword>
<keyword evidence="4" id="KW-0143">Chaperone</keyword>
<dbReference type="PANTHER" id="PTHR46749">
    <property type="entry name" value="COMPLEX III ASSEMBLY FACTOR LYRM7"/>
    <property type="match status" value="1"/>
</dbReference>
<evidence type="ECO:0000256" key="3">
    <source>
        <dbReference type="ARBA" id="ARBA00023128"/>
    </source>
</evidence>
<sequence length="122" mass="13924">MSALRRTVLRSFKNLHRARLCVFDGDQRALVAARLKINEEFNKNKHVKDEDSIKAMVQFAEDVERELRTQVIQAREVKPGVFEAKITKDTLKLENIPYNAAAVLDDMPPGQKPCCQDQAKNT</sequence>
<dbReference type="PANTHER" id="PTHR46749:SF1">
    <property type="entry name" value="COMPLEX III ASSEMBLY FACTOR LYRM7"/>
    <property type="match status" value="1"/>
</dbReference>
<evidence type="ECO:0000256" key="4">
    <source>
        <dbReference type="ARBA" id="ARBA00023186"/>
    </source>
</evidence>